<dbReference type="EMBL" id="JADGJH010000757">
    <property type="protein sequence ID" value="KAJ3123157.1"/>
    <property type="molecule type" value="Genomic_DNA"/>
</dbReference>
<dbReference type="PANTHER" id="PTHR13439:SF0">
    <property type="entry name" value="TOPOISOMERASE I DAMAGE AFFECTED PROTEIN 4"/>
    <property type="match status" value="1"/>
</dbReference>
<dbReference type="GO" id="GO:0016020">
    <property type="term" value="C:membrane"/>
    <property type="evidence" value="ECO:0007669"/>
    <property type="project" value="UniProtKB-SubCell"/>
</dbReference>
<feature type="transmembrane region" description="Helical" evidence="5">
    <location>
        <begin position="12"/>
        <end position="32"/>
    </location>
</feature>
<dbReference type="PANTHER" id="PTHR13439">
    <property type="entry name" value="CT120 PROTEIN"/>
    <property type="match status" value="1"/>
</dbReference>
<organism evidence="7 8">
    <name type="scientific">Physocladia obscura</name>
    <dbReference type="NCBI Taxonomy" id="109957"/>
    <lineage>
        <taxon>Eukaryota</taxon>
        <taxon>Fungi</taxon>
        <taxon>Fungi incertae sedis</taxon>
        <taxon>Chytridiomycota</taxon>
        <taxon>Chytridiomycota incertae sedis</taxon>
        <taxon>Chytridiomycetes</taxon>
        <taxon>Chytridiales</taxon>
        <taxon>Chytriomycetaceae</taxon>
        <taxon>Physocladia</taxon>
    </lineage>
</organism>
<keyword evidence="8" id="KW-1185">Reference proteome</keyword>
<feature type="domain" description="TLC" evidence="6">
    <location>
        <begin position="11"/>
        <end position="93"/>
    </location>
</feature>
<accession>A0AAD5XD21</accession>
<comment type="caution">
    <text evidence="7">The sequence shown here is derived from an EMBL/GenBank/DDBJ whole genome shotgun (WGS) entry which is preliminary data.</text>
</comment>
<evidence type="ECO:0000256" key="2">
    <source>
        <dbReference type="ARBA" id="ARBA00022692"/>
    </source>
</evidence>
<reference evidence="7" key="1">
    <citation type="submission" date="2020-05" db="EMBL/GenBank/DDBJ databases">
        <title>Phylogenomic resolution of chytrid fungi.</title>
        <authorList>
            <person name="Stajich J.E."/>
            <person name="Amses K."/>
            <person name="Simmons R."/>
            <person name="Seto K."/>
            <person name="Myers J."/>
            <person name="Bonds A."/>
            <person name="Quandt C.A."/>
            <person name="Barry K."/>
            <person name="Liu P."/>
            <person name="Grigoriev I."/>
            <person name="Longcore J.E."/>
            <person name="James T.Y."/>
        </authorList>
    </citation>
    <scope>NUCLEOTIDE SEQUENCE</scope>
    <source>
        <strain evidence="7">JEL0513</strain>
    </source>
</reference>
<protein>
    <recommendedName>
        <fullName evidence="6">TLC domain-containing protein</fullName>
    </recommendedName>
</protein>
<comment type="subcellular location">
    <subcellularLocation>
        <location evidence="1">Membrane</location>
        <topology evidence="1">Multi-pass membrane protein</topology>
    </subcellularLocation>
</comment>
<dbReference type="AlphaFoldDB" id="A0AAD5XD21"/>
<evidence type="ECO:0000313" key="8">
    <source>
        <dbReference type="Proteomes" id="UP001211907"/>
    </source>
</evidence>
<gene>
    <name evidence="7" type="ORF">HK100_011701</name>
</gene>
<name>A0AAD5XD21_9FUNG</name>
<keyword evidence="2 5" id="KW-0812">Transmembrane</keyword>
<evidence type="ECO:0000256" key="1">
    <source>
        <dbReference type="ARBA" id="ARBA00004141"/>
    </source>
</evidence>
<dbReference type="Pfam" id="PF03798">
    <property type="entry name" value="TRAM_LAG1_CLN8"/>
    <property type="match status" value="1"/>
</dbReference>
<proteinExistence type="predicted"/>
<evidence type="ECO:0000256" key="5">
    <source>
        <dbReference type="SAM" id="Phobius"/>
    </source>
</evidence>
<dbReference type="GO" id="GO:0005783">
    <property type="term" value="C:endoplasmic reticulum"/>
    <property type="evidence" value="ECO:0007669"/>
    <property type="project" value="TreeGrafter"/>
</dbReference>
<sequence>MLRDPILSTDKLWGYSKFGGDVNAIVLGYFAWDIFMALQMGDVGFIVHGVSAFMVYLLCFKPFIMYYGAVFILYELSTPFLNIHWVCDKTGLSGNDRFSAEKIYWWLQKKDCCGRERIKWILAAISENENEAAVILKPANQASIGMRIDLRK</sequence>
<dbReference type="InterPro" id="IPR050846">
    <property type="entry name" value="TLCD"/>
</dbReference>
<evidence type="ECO:0000256" key="3">
    <source>
        <dbReference type="ARBA" id="ARBA00022989"/>
    </source>
</evidence>
<dbReference type="Proteomes" id="UP001211907">
    <property type="component" value="Unassembled WGS sequence"/>
</dbReference>
<keyword evidence="3 5" id="KW-1133">Transmembrane helix</keyword>
<dbReference type="InterPro" id="IPR006634">
    <property type="entry name" value="TLC-dom"/>
</dbReference>
<dbReference type="GO" id="GO:0055088">
    <property type="term" value="P:lipid homeostasis"/>
    <property type="evidence" value="ECO:0007669"/>
    <property type="project" value="TreeGrafter"/>
</dbReference>
<evidence type="ECO:0000256" key="4">
    <source>
        <dbReference type="ARBA" id="ARBA00023136"/>
    </source>
</evidence>
<keyword evidence="4 5" id="KW-0472">Membrane</keyword>
<evidence type="ECO:0000313" key="7">
    <source>
        <dbReference type="EMBL" id="KAJ3123157.1"/>
    </source>
</evidence>
<feature type="transmembrane region" description="Helical" evidence="5">
    <location>
        <begin position="52"/>
        <end position="74"/>
    </location>
</feature>
<evidence type="ECO:0000259" key="6">
    <source>
        <dbReference type="Pfam" id="PF03798"/>
    </source>
</evidence>